<sequence length="259" mass="29834">MLTSAKARMEDSKSSNLGARSEEPREALHHKLVRSTELAKVSPFAVPYPTKADASVYKYLCYLEFLIRLQRRCYDSQEIGTEIRAVLSTRGPIVRACSLLHIRTVDSLVRRLRSFFIDLQSCYDAITLVGRELFRGDYIVCPQVDRDELLSSLYVLIGLINEKSLPIYLEDVYFSIWGLVRQIDGTQAIQDAFFTERNFLVSILQELYAYSGQIQQKDTAGMPLQTRKTTQHLIDNTLRKHLLEQLVHLYKEMHAQLNV</sequence>
<dbReference type="EMBL" id="AHHH01000167">
    <property type="protein sequence ID" value="ESU40854.1"/>
    <property type="molecule type" value="Genomic_DNA"/>
</dbReference>
<protein>
    <submittedName>
        <fullName evidence="2">Uncharacterized protein</fullName>
    </submittedName>
</protein>
<dbReference type="VEuPathDB" id="GiardiaDB:QR46_4398"/>
<dbReference type="VEuPathDB" id="GiardiaDB:GL50803_008349"/>
<evidence type="ECO:0000256" key="1">
    <source>
        <dbReference type="SAM" id="MobiDB-lite"/>
    </source>
</evidence>
<dbReference type="Proteomes" id="UP000018040">
    <property type="component" value="Unassembled WGS sequence"/>
</dbReference>
<feature type="region of interest" description="Disordered" evidence="1">
    <location>
        <begin position="1"/>
        <end position="25"/>
    </location>
</feature>
<organism evidence="2 3">
    <name type="scientific">Giardia intestinalis</name>
    <name type="common">Giardia lamblia</name>
    <dbReference type="NCBI Taxonomy" id="5741"/>
    <lineage>
        <taxon>Eukaryota</taxon>
        <taxon>Metamonada</taxon>
        <taxon>Diplomonadida</taxon>
        <taxon>Hexamitidae</taxon>
        <taxon>Giardiinae</taxon>
        <taxon>Giardia</taxon>
    </lineage>
</organism>
<dbReference type="AlphaFoldDB" id="V6TQI3"/>
<reference evidence="2 3" key="2">
    <citation type="journal article" date="2013" name="Genome Biol. Evol.">
        <title>Genome sequencing of Giardia lamblia genotypes A2 and B isolates (DH and GS) and comparative analysis with the genomes of genotypes A1 and E (WB and Pig).</title>
        <authorList>
            <person name="Adam R.D."/>
            <person name="Dahlstrom E.W."/>
            <person name="Martens C.A."/>
            <person name="Bruno D.P."/>
            <person name="Barbian K.D."/>
            <person name="Ricklefs S.M."/>
            <person name="Hernandez M.M."/>
            <person name="Narla N.P."/>
            <person name="Patel R.B."/>
            <person name="Porcella S.F."/>
            <person name="Nash T.E."/>
        </authorList>
    </citation>
    <scope>NUCLEOTIDE SEQUENCE [LARGE SCALE GENOMIC DNA]</scope>
    <source>
        <strain evidence="2 3">GS</strain>
    </source>
</reference>
<dbReference type="OrthoDB" id="10251707at2759"/>
<proteinExistence type="predicted"/>
<dbReference type="VEuPathDB" id="GiardiaDB:DHA2_153040"/>
<comment type="caution">
    <text evidence="2">The sequence shown here is derived from an EMBL/GenBank/DDBJ whole genome shotgun (WGS) entry which is preliminary data.</text>
</comment>
<gene>
    <name evidence="2" type="ORF">GSB_151530</name>
</gene>
<accession>V6TQI3</accession>
<reference evidence="3" key="1">
    <citation type="submission" date="2012-02" db="EMBL/GenBank/DDBJ databases">
        <title>Genome sequencing of Giardia lamblia Genotypes A2 and B isolates (DH and GS) and comparative analysis with the genomes of Genotypes A1 and E (WB and Pig).</title>
        <authorList>
            <person name="Adam R."/>
            <person name="Dahlstrom E."/>
            <person name="Martens C."/>
            <person name="Bruno D."/>
            <person name="Barbian K."/>
            <person name="Porcella S.F."/>
            <person name="Nash T."/>
        </authorList>
    </citation>
    <scope>NUCLEOTIDE SEQUENCE</scope>
    <source>
        <strain evidence="3">GS</strain>
    </source>
</reference>
<name>V6TQI3_GIAIN</name>
<dbReference type="VEuPathDB" id="GiardiaDB:GL50581_3200"/>
<evidence type="ECO:0000313" key="3">
    <source>
        <dbReference type="Proteomes" id="UP000018040"/>
    </source>
</evidence>
<evidence type="ECO:0000313" key="2">
    <source>
        <dbReference type="EMBL" id="ESU40854.1"/>
    </source>
</evidence>